<proteinExistence type="predicted"/>
<evidence type="ECO:0000313" key="1">
    <source>
        <dbReference type="EMBL" id="TWF58881.1"/>
    </source>
</evidence>
<dbReference type="EMBL" id="VIWP01000001">
    <property type="protein sequence ID" value="TWF58881.1"/>
    <property type="molecule type" value="Genomic_DNA"/>
</dbReference>
<evidence type="ECO:0000313" key="2">
    <source>
        <dbReference type="Proteomes" id="UP000320653"/>
    </source>
</evidence>
<comment type="caution">
    <text evidence="1">The sequence shown here is derived from an EMBL/GenBank/DDBJ whole genome shotgun (WGS) entry which is preliminary data.</text>
</comment>
<dbReference type="AlphaFoldDB" id="A0A561R8F8"/>
<organism evidence="1 2">
    <name type="scientific">Neorhizobium alkalisoli</name>
    <dbReference type="NCBI Taxonomy" id="528178"/>
    <lineage>
        <taxon>Bacteria</taxon>
        <taxon>Pseudomonadati</taxon>
        <taxon>Pseudomonadota</taxon>
        <taxon>Alphaproteobacteria</taxon>
        <taxon>Hyphomicrobiales</taxon>
        <taxon>Rhizobiaceae</taxon>
        <taxon>Rhizobium/Agrobacterium group</taxon>
        <taxon>Neorhizobium</taxon>
    </lineage>
</organism>
<accession>A0A561R8F8</accession>
<name>A0A561R8F8_9HYPH</name>
<gene>
    <name evidence="1" type="ORF">FHW37_101685</name>
</gene>
<reference evidence="1 2" key="1">
    <citation type="submission" date="2019-06" db="EMBL/GenBank/DDBJ databases">
        <title>Sorghum-associated microbial communities from plants grown in Nebraska, USA.</title>
        <authorList>
            <person name="Schachtman D."/>
        </authorList>
    </citation>
    <scope>NUCLEOTIDE SEQUENCE [LARGE SCALE GENOMIC DNA]</scope>
    <source>
        <strain evidence="1 2">1225</strain>
    </source>
</reference>
<sequence length="140" mass="15501">MILPSDDAFLIVLYLVDVEHRDLYPDRPPAPLKRYTEGSICLISLDQGATIAICGRFEAILFHFPRRHLTEPAEKAGEPLVKELAVCRGVKDQTIADLGAALLPILHAPSGGVDRQALPYICLAFSAHIAHRYGRPYHPH</sequence>
<keyword evidence="2" id="KW-1185">Reference proteome</keyword>
<protein>
    <submittedName>
        <fullName evidence="1">Uncharacterized protein</fullName>
    </submittedName>
</protein>
<dbReference type="Proteomes" id="UP000320653">
    <property type="component" value="Unassembled WGS sequence"/>
</dbReference>